<dbReference type="Proteomes" id="UP000054549">
    <property type="component" value="Unassembled WGS sequence"/>
</dbReference>
<dbReference type="EMBL" id="KN818450">
    <property type="protein sequence ID" value="KIL56065.1"/>
    <property type="molecule type" value="Genomic_DNA"/>
</dbReference>
<gene>
    <name evidence="2" type="ORF">M378DRAFT_17419</name>
</gene>
<keyword evidence="3" id="KW-1185">Reference proteome</keyword>
<feature type="compositionally biased region" description="Polar residues" evidence="1">
    <location>
        <begin position="105"/>
        <end position="115"/>
    </location>
</feature>
<evidence type="ECO:0000256" key="1">
    <source>
        <dbReference type="SAM" id="MobiDB-lite"/>
    </source>
</evidence>
<dbReference type="HOGENOM" id="CLU_1100669_0_0_1"/>
<dbReference type="AlphaFoldDB" id="A0A0C2S095"/>
<feature type="compositionally biased region" description="Basic and acidic residues" evidence="1">
    <location>
        <begin position="197"/>
        <end position="206"/>
    </location>
</feature>
<feature type="non-terminal residue" evidence="2">
    <location>
        <position position="1"/>
    </location>
</feature>
<organism evidence="2 3">
    <name type="scientific">Amanita muscaria (strain Koide BX008)</name>
    <dbReference type="NCBI Taxonomy" id="946122"/>
    <lineage>
        <taxon>Eukaryota</taxon>
        <taxon>Fungi</taxon>
        <taxon>Dikarya</taxon>
        <taxon>Basidiomycota</taxon>
        <taxon>Agaricomycotina</taxon>
        <taxon>Agaricomycetes</taxon>
        <taxon>Agaricomycetidae</taxon>
        <taxon>Agaricales</taxon>
        <taxon>Pluteineae</taxon>
        <taxon>Amanitaceae</taxon>
        <taxon>Amanita</taxon>
    </lineage>
</organism>
<feature type="compositionally biased region" description="Polar residues" evidence="1">
    <location>
        <begin position="141"/>
        <end position="154"/>
    </location>
</feature>
<sequence length="253" mass="26703">TPPPLPRQAAARGASRLGSNVASEPISRPSTPLVYATNTVSEVAESQEEAGEATQPPEVEKVPENNIDCPPSDPAPATESSSGHALEENGMEGSVNDKTGAVSPETDTQILTDASTEVMPVLEAPTVKVAGPDGEEKNDDTQGVQTNEHITSNGGEEDSSDASNQTLYGSSKAAPPSPFSPAGTDVNVASDPEQQGPEEKEGEDKEIYVERICSGRGSVDYGEWANVFTEYVSFGLLFRIFFTADIPKLQTYN</sequence>
<dbReference type="InParanoid" id="A0A0C2S095"/>
<accession>A0A0C2S095</accession>
<evidence type="ECO:0000313" key="2">
    <source>
        <dbReference type="EMBL" id="KIL56065.1"/>
    </source>
</evidence>
<reference evidence="2 3" key="1">
    <citation type="submission" date="2014-04" db="EMBL/GenBank/DDBJ databases">
        <title>Evolutionary Origins and Diversification of the Mycorrhizal Mutualists.</title>
        <authorList>
            <consortium name="DOE Joint Genome Institute"/>
            <consortium name="Mycorrhizal Genomics Consortium"/>
            <person name="Kohler A."/>
            <person name="Kuo A."/>
            <person name="Nagy L.G."/>
            <person name="Floudas D."/>
            <person name="Copeland A."/>
            <person name="Barry K.W."/>
            <person name="Cichocki N."/>
            <person name="Veneault-Fourrey C."/>
            <person name="LaButti K."/>
            <person name="Lindquist E.A."/>
            <person name="Lipzen A."/>
            <person name="Lundell T."/>
            <person name="Morin E."/>
            <person name="Murat C."/>
            <person name="Riley R."/>
            <person name="Ohm R."/>
            <person name="Sun H."/>
            <person name="Tunlid A."/>
            <person name="Henrissat B."/>
            <person name="Grigoriev I.V."/>
            <person name="Hibbett D.S."/>
            <person name="Martin F."/>
        </authorList>
    </citation>
    <scope>NUCLEOTIDE SEQUENCE [LARGE SCALE GENOMIC DNA]</scope>
    <source>
        <strain evidence="2 3">Koide BX008</strain>
    </source>
</reference>
<evidence type="ECO:0000313" key="3">
    <source>
        <dbReference type="Proteomes" id="UP000054549"/>
    </source>
</evidence>
<protein>
    <submittedName>
        <fullName evidence="2">Uncharacterized protein</fullName>
    </submittedName>
</protein>
<feature type="region of interest" description="Disordered" evidence="1">
    <location>
        <begin position="1"/>
        <end position="206"/>
    </location>
</feature>
<proteinExistence type="predicted"/>
<name>A0A0C2S095_AMAMK</name>